<dbReference type="GO" id="GO:0016787">
    <property type="term" value="F:hydrolase activity"/>
    <property type="evidence" value="ECO:0007669"/>
    <property type="project" value="UniProtKB-KW"/>
</dbReference>
<organism evidence="2 3">
    <name type="scientific">Paenibacillus solisilvae</name>
    <dbReference type="NCBI Taxonomy" id="2486751"/>
    <lineage>
        <taxon>Bacteria</taxon>
        <taxon>Bacillati</taxon>
        <taxon>Bacillota</taxon>
        <taxon>Bacilli</taxon>
        <taxon>Bacillales</taxon>
        <taxon>Paenibacillaceae</taxon>
        <taxon>Paenibacillus</taxon>
    </lineage>
</organism>
<evidence type="ECO:0000259" key="1">
    <source>
        <dbReference type="Pfam" id="PF12697"/>
    </source>
</evidence>
<dbReference type="InterPro" id="IPR000073">
    <property type="entry name" value="AB_hydrolase_1"/>
</dbReference>
<dbReference type="PRINTS" id="PR00111">
    <property type="entry name" value="ABHYDROLASE"/>
</dbReference>
<feature type="domain" description="AB hydrolase-1" evidence="1">
    <location>
        <begin position="56"/>
        <end position="200"/>
    </location>
</feature>
<dbReference type="InterPro" id="IPR029058">
    <property type="entry name" value="AB_hydrolase_fold"/>
</dbReference>
<dbReference type="EMBL" id="JBHSOW010000017">
    <property type="protein sequence ID" value="MFC5648582.1"/>
    <property type="molecule type" value="Genomic_DNA"/>
</dbReference>
<dbReference type="PANTHER" id="PTHR37017:SF11">
    <property type="entry name" value="ESTERASE_LIPASE_THIOESTERASE DOMAIN-CONTAINING PROTEIN"/>
    <property type="match status" value="1"/>
</dbReference>
<dbReference type="InterPro" id="IPR052897">
    <property type="entry name" value="Sec-Metab_Biosynth_Hydrolase"/>
</dbReference>
<comment type="caution">
    <text evidence="2">The sequence shown here is derived from an EMBL/GenBank/DDBJ whole genome shotgun (WGS) entry which is preliminary data.</text>
</comment>
<evidence type="ECO:0000313" key="3">
    <source>
        <dbReference type="Proteomes" id="UP001596047"/>
    </source>
</evidence>
<dbReference type="Gene3D" id="3.40.50.1820">
    <property type="entry name" value="alpha/beta hydrolase"/>
    <property type="match status" value="1"/>
</dbReference>
<dbReference type="RefSeq" id="WP_379187043.1">
    <property type="nucleotide sequence ID" value="NZ_JBHSOW010000017.1"/>
</dbReference>
<name>A0ABW0VRQ4_9BACL</name>
<gene>
    <name evidence="2" type="ORF">ACFPYJ_05465</name>
</gene>
<proteinExistence type="predicted"/>
<dbReference type="Proteomes" id="UP001596047">
    <property type="component" value="Unassembled WGS sequence"/>
</dbReference>
<dbReference type="PANTHER" id="PTHR37017">
    <property type="entry name" value="AB HYDROLASE-1 DOMAIN-CONTAINING PROTEIN-RELATED"/>
    <property type="match status" value="1"/>
</dbReference>
<reference evidence="3" key="1">
    <citation type="journal article" date="2019" name="Int. J. Syst. Evol. Microbiol.">
        <title>The Global Catalogue of Microorganisms (GCM) 10K type strain sequencing project: providing services to taxonomists for standard genome sequencing and annotation.</title>
        <authorList>
            <consortium name="The Broad Institute Genomics Platform"/>
            <consortium name="The Broad Institute Genome Sequencing Center for Infectious Disease"/>
            <person name="Wu L."/>
            <person name="Ma J."/>
        </authorList>
    </citation>
    <scope>NUCLEOTIDE SEQUENCE [LARGE SCALE GENOMIC DNA]</scope>
    <source>
        <strain evidence="3">CGMCC 1.3240</strain>
    </source>
</reference>
<dbReference type="Pfam" id="PF12697">
    <property type="entry name" value="Abhydrolase_6"/>
    <property type="match status" value="1"/>
</dbReference>
<protein>
    <submittedName>
        <fullName evidence="2">Alpha/beta fold hydrolase</fullName>
    </submittedName>
</protein>
<sequence length="295" mass="33084">MNLIKRIMIPLGVTVIVLLGVQLGNLHDYAKAADSNQEFPKNEISKINTSQNNLTFVLIHGSWADVSFFDETAAALRKQGHTVYVPELPGHGVLNKDKNVTHEQITNAVVDYIKKKDLKNIVLLGHSFGGTVIMTVSQQTPDRIRRLVFFNAFVPLNGESLYDQLPPPIKETFGKLSQASGDGTILLPFPLFRDAFANTASLEEAKALYSKVKPEPARPLEQKLDLKKFYELQIPKSYLNLTEDTALPHGDYAWHPKQSSHLGFFRYIEGDGDHFTTVHTEPRMIAEKFVEAGRD</sequence>
<evidence type="ECO:0000313" key="2">
    <source>
        <dbReference type="EMBL" id="MFC5648582.1"/>
    </source>
</evidence>
<keyword evidence="3" id="KW-1185">Reference proteome</keyword>
<dbReference type="SUPFAM" id="SSF53474">
    <property type="entry name" value="alpha/beta-Hydrolases"/>
    <property type="match status" value="1"/>
</dbReference>
<accession>A0ABW0VRQ4</accession>
<keyword evidence="2" id="KW-0378">Hydrolase</keyword>